<dbReference type="RefSeq" id="WP_080325490.1">
    <property type="nucleotide sequence ID" value="NZ_FQYW01000007.1"/>
</dbReference>
<keyword evidence="2" id="KW-0489">Methyltransferase</keyword>
<dbReference type="AlphaFoldDB" id="A0A1M6BX87"/>
<organism evidence="2 3">
    <name type="scientific">Anaerovibrio lipolyticus DSM 3074</name>
    <dbReference type="NCBI Taxonomy" id="1120997"/>
    <lineage>
        <taxon>Bacteria</taxon>
        <taxon>Bacillati</taxon>
        <taxon>Bacillota</taxon>
        <taxon>Negativicutes</taxon>
        <taxon>Selenomonadales</taxon>
        <taxon>Selenomonadaceae</taxon>
        <taxon>Anaerovibrio</taxon>
    </lineage>
</organism>
<feature type="chain" id="PRO_5012138482" evidence="1">
    <location>
        <begin position="30"/>
        <end position="335"/>
    </location>
</feature>
<dbReference type="GO" id="GO:0032259">
    <property type="term" value="P:methylation"/>
    <property type="evidence" value="ECO:0007669"/>
    <property type="project" value="UniProtKB-KW"/>
</dbReference>
<sequence length="335" mass="37750">MKECRLLLLAISMVWGGCCFFLGTNPVMAAETLETVEQVEMEENTYAVSDTAYLNLDWLAGAGNEDAATILKLIGNRTIAVDSSLPDFKRISNMNQTLRRINYDALNLYCLAHGYTEIMELGCGYSPRGIYMCERGKNYTGCDFASVIRDMRKLTSYLTPQEKAFLHYKMAGVTSGTEMQQASQEIKAPVCMVAEGLWMFLGNEEKKKALSNIKMILDAKGGCFITTDFSFKEYGWNVAEALYPGHGEAIMDETMELYDVVSRDDTGSKIFKSPQEAEKFIKSCNLQVQRVPLIFGNYEMDPNNCLSDEQEHQLLNVLAEHYLWVITSDSKKPQM</sequence>
<keyword evidence="1" id="KW-0732">Signal</keyword>
<dbReference type="Proteomes" id="UP000191240">
    <property type="component" value="Unassembled WGS sequence"/>
</dbReference>
<gene>
    <name evidence="2" type="ORF">SAMN02745671_00889</name>
</gene>
<dbReference type="EMBL" id="FQYW01000007">
    <property type="protein sequence ID" value="SHI53399.1"/>
    <property type="molecule type" value="Genomic_DNA"/>
</dbReference>
<evidence type="ECO:0000313" key="3">
    <source>
        <dbReference type="Proteomes" id="UP000191240"/>
    </source>
</evidence>
<feature type="signal peptide" evidence="1">
    <location>
        <begin position="1"/>
        <end position="29"/>
    </location>
</feature>
<accession>A0A1M6BX87</accession>
<protein>
    <submittedName>
        <fullName evidence="2">O-Methyltransferase involved in polyketide biosynthesis</fullName>
    </submittedName>
</protein>
<evidence type="ECO:0000256" key="1">
    <source>
        <dbReference type="SAM" id="SignalP"/>
    </source>
</evidence>
<reference evidence="2 3" key="1">
    <citation type="submission" date="2016-11" db="EMBL/GenBank/DDBJ databases">
        <authorList>
            <person name="Jaros S."/>
            <person name="Januszkiewicz K."/>
            <person name="Wedrychowicz H."/>
        </authorList>
    </citation>
    <scope>NUCLEOTIDE SEQUENCE [LARGE SCALE GENOMIC DNA]</scope>
    <source>
        <strain evidence="2 3">DSM 3074</strain>
    </source>
</reference>
<name>A0A1M6BX87_9FIRM</name>
<dbReference type="GO" id="GO:0008168">
    <property type="term" value="F:methyltransferase activity"/>
    <property type="evidence" value="ECO:0007669"/>
    <property type="project" value="UniProtKB-KW"/>
</dbReference>
<proteinExistence type="predicted"/>
<dbReference type="PROSITE" id="PS51257">
    <property type="entry name" value="PROKAR_LIPOPROTEIN"/>
    <property type="match status" value="1"/>
</dbReference>
<dbReference type="InterPro" id="IPR029063">
    <property type="entry name" value="SAM-dependent_MTases_sf"/>
</dbReference>
<dbReference type="OrthoDB" id="9794628at2"/>
<dbReference type="Gene3D" id="3.40.50.150">
    <property type="entry name" value="Vaccinia Virus protein VP39"/>
    <property type="match status" value="1"/>
</dbReference>
<keyword evidence="2" id="KW-0808">Transferase</keyword>
<evidence type="ECO:0000313" key="2">
    <source>
        <dbReference type="EMBL" id="SHI53399.1"/>
    </source>
</evidence>
<dbReference type="SUPFAM" id="SSF53335">
    <property type="entry name" value="S-adenosyl-L-methionine-dependent methyltransferases"/>
    <property type="match status" value="1"/>
</dbReference>